<evidence type="ECO:0000313" key="2">
    <source>
        <dbReference type="EMBL" id="MFB9909058.1"/>
    </source>
</evidence>
<reference evidence="2 3" key="1">
    <citation type="submission" date="2024-09" db="EMBL/GenBank/DDBJ databases">
        <authorList>
            <person name="Sun Q."/>
            <person name="Mori K."/>
        </authorList>
    </citation>
    <scope>NUCLEOTIDE SEQUENCE [LARGE SCALE GENOMIC DNA]</scope>
    <source>
        <strain evidence="2 3">TBRC 7907</strain>
    </source>
</reference>
<dbReference type="Proteomes" id="UP001589693">
    <property type="component" value="Unassembled WGS sequence"/>
</dbReference>
<organism evidence="2 3">
    <name type="scientific">Allokutzneria oryzae</name>
    <dbReference type="NCBI Taxonomy" id="1378989"/>
    <lineage>
        <taxon>Bacteria</taxon>
        <taxon>Bacillati</taxon>
        <taxon>Actinomycetota</taxon>
        <taxon>Actinomycetes</taxon>
        <taxon>Pseudonocardiales</taxon>
        <taxon>Pseudonocardiaceae</taxon>
        <taxon>Allokutzneria</taxon>
    </lineage>
</organism>
<keyword evidence="3" id="KW-1185">Reference proteome</keyword>
<name>A0ABV6A9G7_9PSEU</name>
<protein>
    <submittedName>
        <fullName evidence="2">Uncharacterized protein</fullName>
    </submittedName>
</protein>
<dbReference type="RefSeq" id="WP_377861404.1">
    <property type="nucleotide sequence ID" value="NZ_JBHLZU010000032.1"/>
</dbReference>
<evidence type="ECO:0000313" key="3">
    <source>
        <dbReference type="Proteomes" id="UP001589693"/>
    </source>
</evidence>
<comment type="caution">
    <text evidence="2">The sequence shown here is derived from an EMBL/GenBank/DDBJ whole genome shotgun (WGS) entry which is preliminary data.</text>
</comment>
<feature type="region of interest" description="Disordered" evidence="1">
    <location>
        <begin position="24"/>
        <end position="47"/>
    </location>
</feature>
<accession>A0ABV6A9G7</accession>
<gene>
    <name evidence="2" type="ORF">ACFFQA_34405</name>
</gene>
<evidence type="ECO:0000256" key="1">
    <source>
        <dbReference type="SAM" id="MobiDB-lite"/>
    </source>
</evidence>
<sequence>MAAPTRVPFEVSVTGEFGVQPCPVAESGSPGRMVGRSRSRLPSEGEVGGGGEVGVVVVVGGGGVSTVDGGGGTSVTGVLGSGSGGRREVTGGGGVVGGIVVFGGGADVVVGVPITVKMALAVSFWLVQVPVTTWPPGLASAGTVAFTWPLAGGAVVEVRGAPSHANVRTRQVGNPDQAMVKPLPALPELGFRATAGCGCAVVVGVVGVTITRAAARAAVSCMGTPVALSREDLGAL</sequence>
<proteinExistence type="predicted"/>
<dbReference type="EMBL" id="JBHLZU010000032">
    <property type="protein sequence ID" value="MFB9909058.1"/>
    <property type="molecule type" value="Genomic_DNA"/>
</dbReference>